<dbReference type="SUPFAM" id="SSF52540">
    <property type="entry name" value="P-loop containing nucleoside triphosphate hydrolases"/>
    <property type="match status" value="1"/>
</dbReference>
<dbReference type="Gene3D" id="3.40.50.300">
    <property type="entry name" value="P-loop containing nucleotide triphosphate hydrolases"/>
    <property type="match status" value="1"/>
</dbReference>
<dbReference type="VEuPathDB" id="ToxoDB:ENH_00067630"/>
<dbReference type="OrthoDB" id="347018at2759"/>
<accession>U6MZE2</accession>
<dbReference type="GO" id="GO:0003924">
    <property type="term" value="F:GTPase activity"/>
    <property type="evidence" value="ECO:0007669"/>
    <property type="project" value="InterPro"/>
</dbReference>
<sequence>MAGSVPKRPAGADCWMLHPFPVSHARPWSVSLGSDGSRNATNCNSIDRGHCNSRIANSDSSPSKTLLPNTRQEAPCLLLGGGLSLNPALVFALAARRLLKQPLEKLTQGDSGPRAEAREAAAAAAIVCTPVTVEGGSGGDGSIAFLRLKAAPRSGAAGGCGGRGGCVLLRAVGPLDESSGGLRRFASLLESGCWRAASGATGAGQGKTGASGSDLLLGLPPNALVVDVSPLQTLAAVAMRRLLHQQQSDHEIIEAEQLKQEHRQLQEEQQSRPLCCTYFAAPGETLVAARGGSGGRGNSAFVSNNNRHPLLGETGSPGEKRKLLVMHDFADFIVVGRMQSGKSTLLRALTSAATDTAPAEAIDSVGAATDAPVAVGETVGSNSIAVTAEQGEQVLLDEVTMQQQQQRQLQWLSAGIPDDVWLPTTEPAICVVPAPSEQMVGVKCGTHIQQQQQQGKRGLGDALQQAIALASAAPVVALDTPGLLTPAVSSDSEQAATYSQSRWLPAAGQQDDPLKGLSAATAVLLVIDGSVPNPAGEFMTLHQEMLQANPQLSELPVILVLNKIDLRRQEQQEQGPSHAAELVESVRKQTGIKEVYAVSALRGDGCRDLLEVLRRIAGLATISPKQQQQLLLHLQQQQEQPQQEQQQQQHKQIDPAAYHLAFFAVYSAAAAAARRNMLLFSVRELQQQQQNPGADLAQRPAPAPPQRVSSISSKKHVYPCFPVLDDPYKWALVELEGHGTLQRLLQSREVLHASPDFAGEDSISNRRCFELRGPLVSLLTEPVKFSSEAAKLRLYRQLNALGIIERAYTDVGANVGDYLLVGPVLLQLLPLLRHSRGRKRDYHHKFWTGLNPRLLLQPLELVLLQSAKLKIYVIFKMLRRSAQVCDHIAQLTLMPSTDAVACVVGSLKQLAPEQ</sequence>
<dbReference type="InterPro" id="IPR036726">
    <property type="entry name" value="GTP1_OBG_dom_sf"/>
</dbReference>
<dbReference type="Gene3D" id="2.70.210.12">
    <property type="entry name" value="GTP1/OBG domain"/>
    <property type="match status" value="1"/>
</dbReference>
<proteinExistence type="predicted"/>
<dbReference type="SUPFAM" id="SSF82051">
    <property type="entry name" value="Obg GTP-binding protein N-terminal domain"/>
    <property type="match status" value="1"/>
</dbReference>
<feature type="domain" description="Obg" evidence="2">
    <location>
        <begin position="123"/>
        <end position="330"/>
    </location>
</feature>
<dbReference type="InterPro" id="IPR006169">
    <property type="entry name" value="GTP1_OBG_dom"/>
</dbReference>
<dbReference type="RefSeq" id="XP_013437818.1">
    <property type="nucleotide sequence ID" value="XM_013582364.1"/>
</dbReference>
<dbReference type="AlphaFoldDB" id="U6MZE2"/>
<organism evidence="3 4">
    <name type="scientific">Eimeria necatrix</name>
    <dbReference type="NCBI Taxonomy" id="51315"/>
    <lineage>
        <taxon>Eukaryota</taxon>
        <taxon>Sar</taxon>
        <taxon>Alveolata</taxon>
        <taxon>Apicomplexa</taxon>
        <taxon>Conoidasida</taxon>
        <taxon>Coccidia</taxon>
        <taxon>Eucoccidiorida</taxon>
        <taxon>Eimeriorina</taxon>
        <taxon>Eimeriidae</taxon>
        <taxon>Eimeria</taxon>
    </lineage>
</organism>
<dbReference type="InterPro" id="IPR045086">
    <property type="entry name" value="OBG_GTPase"/>
</dbReference>
<dbReference type="PANTHER" id="PTHR11702">
    <property type="entry name" value="DEVELOPMENTALLY REGULATED GTP-BINDING PROTEIN-RELATED"/>
    <property type="match status" value="1"/>
</dbReference>
<reference evidence="3" key="1">
    <citation type="submission" date="2013-10" db="EMBL/GenBank/DDBJ databases">
        <title>Genomic analysis of the causative agents of coccidiosis in chickens.</title>
        <authorList>
            <person name="Reid A.J."/>
            <person name="Blake D."/>
            <person name="Billington K."/>
            <person name="Browne H."/>
            <person name="Dunn M."/>
            <person name="Hung S."/>
            <person name="Kawahara F."/>
            <person name="Miranda-Saavedra D."/>
            <person name="Mourier T."/>
            <person name="Nagra H."/>
            <person name="Otto T.D."/>
            <person name="Rawlings N."/>
            <person name="Sanchez A."/>
            <person name="Sanders M."/>
            <person name="Subramaniam C."/>
            <person name="Tay Y."/>
            <person name="Dear P."/>
            <person name="Doerig C."/>
            <person name="Gruber A."/>
            <person name="Parkinson J."/>
            <person name="Shirley M."/>
            <person name="Wan K.L."/>
            <person name="Berriman M."/>
            <person name="Tomley F."/>
            <person name="Pain A."/>
        </authorList>
    </citation>
    <scope>NUCLEOTIDE SEQUENCE [LARGE SCALE GENOMIC DNA]</scope>
    <source>
        <strain evidence="3">Houghton</strain>
    </source>
</reference>
<dbReference type="Pfam" id="PF01018">
    <property type="entry name" value="GTP1_OBG"/>
    <property type="match status" value="2"/>
</dbReference>
<dbReference type="PANTHER" id="PTHR11702:SF31">
    <property type="entry name" value="MITOCHONDRIAL RIBOSOME-ASSOCIATED GTPASE 2"/>
    <property type="match status" value="1"/>
</dbReference>
<evidence type="ECO:0000313" key="3">
    <source>
        <dbReference type="EMBL" id="CDJ69351.1"/>
    </source>
</evidence>
<reference evidence="3" key="2">
    <citation type="submission" date="2013-10" db="EMBL/GenBank/DDBJ databases">
        <authorList>
            <person name="Aslett M."/>
        </authorList>
    </citation>
    <scope>NUCLEOTIDE SEQUENCE [LARGE SCALE GENOMIC DNA]</scope>
    <source>
        <strain evidence="3">Houghton</strain>
    </source>
</reference>
<protein>
    <recommendedName>
        <fullName evidence="2">Obg domain-containing protein</fullName>
    </recommendedName>
</protein>
<evidence type="ECO:0000313" key="4">
    <source>
        <dbReference type="Proteomes" id="UP000030754"/>
    </source>
</evidence>
<name>U6MZE2_9EIME</name>
<dbReference type="Proteomes" id="UP000030754">
    <property type="component" value="Unassembled WGS sequence"/>
</dbReference>
<keyword evidence="4" id="KW-1185">Reference proteome</keyword>
<dbReference type="GO" id="GO:0042254">
    <property type="term" value="P:ribosome biogenesis"/>
    <property type="evidence" value="ECO:0007669"/>
    <property type="project" value="UniProtKB-UniRule"/>
</dbReference>
<gene>
    <name evidence="3" type="ORF">ENH_00067630</name>
</gene>
<feature type="region of interest" description="Disordered" evidence="1">
    <location>
        <begin position="690"/>
        <end position="710"/>
    </location>
</feature>
<dbReference type="InterPro" id="IPR027417">
    <property type="entry name" value="P-loop_NTPase"/>
</dbReference>
<dbReference type="PROSITE" id="PS51883">
    <property type="entry name" value="OBG"/>
    <property type="match status" value="1"/>
</dbReference>
<evidence type="ECO:0000259" key="2">
    <source>
        <dbReference type="PROSITE" id="PS51883"/>
    </source>
</evidence>
<evidence type="ECO:0000256" key="1">
    <source>
        <dbReference type="SAM" id="MobiDB-lite"/>
    </source>
</evidence>
<dbReference type="GO" id="GO:0005525">
    <property type="term" value="F:GTP binding"/>
    <property type="evidence" value="ECO:0007669"/>
    <property type="project" value="InterPro"/>
</dbReference>
<dbReference type="EMBL" id="HG725702">
    <property type="protein sequence ID" value="CDJ69351.1"/>
    <property type="molecule type" value="Genomic_DNA"/>
</dbReference>
<dbReference type="GeneID" id="25476897"/>